<feature type="region of interest" description="Disordered" evidence="1">
    <location>
        <begin position="1"/>
        <end position="40"/>
    </location>
</feature>
<accession>A0ABR2E8W6</accession>
<protein>
    <recommendedName>
        <fullName evidence="6">DUF4283 domain-containing protein</fullName>
    </recommendedName>
</protein>
<dbReference type="Proteomes" id="UP001472677">
    <property type="component" value="Unassembled WGS sequence"/>
</dbReference>
<gene>
    <name evidence="4" type="ORF">V6N12_009358</name>
</gene>
<dbReference type="InterPro" id="IPR025558">
    <property type="entry name" value="DUF4283"/>
</dbReference>
<feature type="domain" description="DUF4283" evidence="3">
    <location>
        <begin position="94"/>
        <end position="160"/>
    </location>
</feature>
<keyword evidence="5" id="KW-1185">Reference proteome</keyword>
<dbReference type="InterPro" id="IPR026960">
    <property type="entry name" value="RVT-Znf"/>
</dbReference>
<evidence type="ECO:0000259" key="2">
    <source>
        <dbReference type="Pfam" id="PF13966"/>
    </source>
</evidence>
<dbReference type="EMBL" id="JBBPBM010000018">
    <property type="protein sequence ID" value="KAK8555205.1"/>
    <property type="molecule type" value="Genomic_DNA"/>
</dbReference>
<dbReference type="PANTHER" id="PTHR31286:SF99">
    <property type="entry name" value="DUF4283 DOMAIN-CONTAINING PROTEIN"/>
    <property type="match status" value="1"/>
</dbReference>
<organism evidence="4 5">
    <name type="scientific">Hibiscus sabdariffa</name>
    <name type="common">roselle</name>
    <dbReference type="NCBI Taxonomy" id="183260"/>
    <lineage>
        <taxon>Eukaryota</taxon>
        <taxon>Viridiplantae</taxon>
        <taxon>Streptophyta</taxon>
        <taxon>Embryophyta</taxon>
        <taxon>Tracheophyta</taxon>
        <taxon>Spermatophyta</taxon>
        <taxon>Magnoliopsida</taxon>
        <taxon>eudicotyledons</taxon>
        <taxon>Gunneridae</taxon>
        <taxon>Pentapetalae</taxon>
        <taxon>rosids</taxon>
        <taxon>malvids</taxon>
        <taxon>Malvales</taxon>
        <taxon>Malvaceae</taxon>
        <taxon>Malvoideae</taxon>
        <taxon>Hibiscus</taxon>
    </lineage>
</organism>
<reference evidence="4 5" key="1">
    <citation type="journal article" date="2024" name="G3 (Bethesda)">
        <title>Genome assembly of Hibiscus sabdariffa L. provides insights into metabolisms of medicinal natural products.</title>
        <authorList>
            <person name="Kim T."/>
        </authorList>
    </citation>
    <scope>NUCLEOTIDE SEQUENCE [LARGE SCALE GENOMIC DNA]</scope>
    <source>
        <strain evidence="4">TK-2024</strain>
        <tissue evidence="4">Old leaves</tissue>
    </source>
</reference>
<comment type="caution">
    <text evidence="4">The sequence shown here is derived from an EMBL/GenBank/DDBJ whole genome shotgun (WGS) entry which is preliminary data.</text>
</comment>
<evidence type="ECO:0000256" key="1">
    <source>
        <dbReference type="SAM" id="MobiDB-lite"/>
    </source>
</evidence>
<name>A0ABR2E8W6_9ROSI</name>
<dbReference type="Pfam" id="PF14111">
    <property type="entry name" value="DUF4283"/>
    <property type="match status" value="1"/>
</dbReference>
<dbReference type="InterPro" id="IPR040256">
    <property type="entry name" value="At4g02000-like"/>
</dbReference>
<sequence>MFVFSGNNANIPTNPRKHRRLEEKPSDEGNPGDIPVDSDMNVDEDDDIFDDEDIELIEGDVTRSEVNGLISVNFSERVQKLTEKSFNQTVVQIGYTTLRNKLQELWKPMQAFKLMDIDNDYYLATFKENSDFLHVITEGPWTIFGHYLTVEPWSDDFATSQPYPAKIWSWIRLPGLPATLYKKSLITAIGECIGPVIKIDYQTESGHRGCFARMAVKVDLRKPLISKLIINGNVQIVEYESLPRSKHTAVIIEDTPEPNIHPHKNEGLANANVQNHTLGDLPDPPNGDKMQANQDTSTDKILAEDRIGDCNTRYFHRKAISRKQHNKITSLKLQNDTWCEDDSILQEEAVRYFTSIFSLDKVPGSPFSTTVSYPKLPPELMQHLDEIPSDEEIHAALRNVKLINILDDVWLPQLGPLRNHLLNTPNEYSLSDLTTVNGEWDIDKLSHTFTTEAISHIISVKCSDPTDINDKIIWRWSKRNNFEINSAYSRIALNTWEEKHPIWDQIWKFHVPQRIRLFLWLTYRERLMTNSERFRRSFGRSASCPRCSSDMESTIHALRDCKEAKETWLLLLPQSYATYFFQADIKAWLQQNLSSTMLHHTNGIPWNLLFISTLWQIWKYRNDFVFNSSLQIPPLSCTKKPHMGTIFQRMPTPYTLSTCTTHRTHRVVLSALRMDLHQC</sequence>
<dbReference type="Pfam" id="PF13966">
    <property type="entry name" value="zf-RVT"/>
    <property type="match status" value="1"/>
</dbReference>
<evidence type="ECO:0000313" key="4">
    <source>
        <dbReference type="EMBL" id="KAK8555205.1"/>
    </source>
</evidence>
<evidence type="ECO:0000259" key="3">
    <source>
        <dbReference type="Pfam" id="PF14111"/>
    </source>
</evidence>
<evidence type="ECO:0008006" key="6">
    <source>
        <dbReference type="Google" id="ProtNLM"/>
    </source>
</evidence>
<feature type="domain" description="Reverse transcriptase zinc-binding" evidence="2">
    <location>
        <begin position="482"/>
        <end position="568"/>
    </location>
</feature>
<dbReference type="PANTHER" id="PTHR31286">
    <property type="entry name" value="GLYCINE-RICH CELL WALL STRUCTURAL PROTEIN 1.8-LIKE"/>
    <property type="match status" value="1"/>
</dbReference>
<proteinExistence type="predicted"/>
<feature type="compositionally biased region" description="Polar residues" evidence="1">
    <location>
        <begin position="1"/>
        <end position="13"/>
    </location>
</feature>
<evidence type="ECO:0000313" key="5">
    <source>
        <dbReference type="Proteomes" id="UP001472677"/>
    </source>
</evidence>